<name>A0ABR5VEH8_9CORY</name>
<evidence type="ECO:0000256" key="1">
    <source>
        <dbReference type="SAM" id="MobiDB-lite"/>
    </source>
</evidence>
<evidence type="ECO:0000256" key="2">
    <source>
        <dbReference type="SAM" id="SignalP"/>
    </source>
</evidence>
<feature type="chain" id="PRO_5047129804" description="Lipoprotein" evidence="2">
    <location>
        <begin position="28"/>
        <end position="211"/>
    </location>
</feature>
<evidence type="ECO:0008006" key="5">
    <source>
        <dbReference type="Google" id="ProtNLM"/>
    </source>
</evidence>
<gene>
    <name evidence="3" type="ORF">WM41_0553</name>
</gene>
<dbReference type="Proteomes" id="UP000070339">
    <property type="component" value="Unassembled WGS sequence"/>
</dbReference>
<accession>A0ABR5VEH8</accession>
<evidence type="ECO:0000313" key="3">
    <source>
        <dbReference type="EMBL" id="KXU19020.1"/>
    </source>
</evidence>
<keyword evidence="2" id="KW-0732">Signal</keyword>
<keyword evidence="4" id="KW-1185">Reference proteome</keyword>
<evidence type="ECO:0000313" key="4">
    <source>
        <dbReference type="Proteomes" id="UP000070339"/>
    </source>
</evidence>
<feature type="signal peptide" evidence="2">
    <location>
        <begin position="1"/>
        <end position="27"/>
    </location>
</feature>
<reference evidence="3 4" key="1">
    <citation type="journal article" date="2016" name="Int. J. Syst. Evol. Microbiol.">
        <title>Resolving the Complexity of Human Skin Metagenomes Using Single-Molecule Sequencing.</title>
        <authorList>
            <consortium name="NISC Comparative Sequencing Program"/>
            <person name="Tsai Y.C."/>
            <person name="Conlan S."/>
            <person name="Deming C."/>
            <person name="Segre J.A."/>
            <person name="Kong H.H."/>
            <person name="Korlach J."/>
            <person name="Oh J."/>
        </authorList>
    </citation>
    <scope>NUCLEOTIDE SEQUENCE [LARGE SCALE GENOMIC DNA]</scope>
    <source>
        <strain evidence="3 4">1B08</strain>
    </source>
</reference>
<protein>
    <recommendedName>
        <fullName evidence="5">Lipoprotein</fullName>
    </recommendedName>
</protein>
<comment type="caution">
    <text evidence="3">The sequence shown here is derived from an EMBL/GenBank/DDBJ whole genome shotgun (WGS) entry which is preliminary data.</text>
</comment>
<feature type="region of interest" description="Disordered" evidence="1">
    <location>
        <begin position="39"/>
        <end position="78"/>
    </location>
</feature>
<sequence length="211" mass="22834">MLVGAMKKLIPLFVPLFVLPLASCSGAASEDVAAPMTTVAASQTSSESAQTSAAPSSEPTKESEKPSSSATPAPRDTTFKKIFGEQADANGARGYLEENGHFDRALMKDSLSAAGLNISDSEVTEYGQWVCEWVDPEIRYTAVMEGDGRSLTGDKRFIYDKLIVDTVEWLPGNRGMTISPEQVEKALPQAVLTSCLDERSAQEILHKPNWF</sequence>
<organism evidence="3 4">
    <name type="scientific">Corynebacterium simulans</name>
    <dbReference type="NCBI Taxonomy" id="146827"/>
    <lineage>
        <taxon>Bacteria</taxon>
        <taxon>Bacillati</taxon>
        <taxon>Actinomycetota</taxon>
        <taxon>Actinomycetes</taxon>
        <taxon>Mycobacteriales</taxon>
        <taxon>Corynebacteriaceae</taxon>
        <taxon>Corynebacterium</taxon>
    </lineage>
</organism>
<dbReference type="EMBL" id="LTEB01000014">
    <property type="protein sequence ID" value="KXU19020.1"/>
    <property type="molecule type" value="Genomic_DNA"/>
</dbReference>
<feature type="compositionally biased region" description="Low complexity" evidence="1">
    <location>
        <begin position="39"/>
        <end position="58"/>
    </location>
</feature>
<proteinExistence type="predicted"/>